<dbReference type="Pfam" id="PF02778">
    <property type="entry name" value="tRNA_int_endo_N"/>
    <property type="match status" value="1"/>
</dbReference>
<accession>A0A0B1TG61</accession>
<proteinExistence type="predicted"/>
<dbReference type="AlphaFoldDB" id="A0A0B1TG61"/>
<reference evidence="2 3" key="1">
    <citation type="submission" date="2014-03" db="EMBL/GenBank/DDBJ databases">
        <title>Draft genome of the hookworm Oesophagostomum dentatum.</title>
        <authorList>
            <person name="Mitreva M."/>
        </authorList>
    </citation>
    <scope>NUCLEOTIDE SEQUENCE [LARGE SCALE GENOMIC DNA]</scope>
    <source>
        <strain evidence="2 3">OD-Hann</strain>
    </source>
</reference>
<sequence>MNLIKHEKKSGGEDFVAQAPVRVSKAFIYGGSVIVPDVLSSEHIYSHGGYGYFMSDRQDRVNRLLFPGEPSSGTELPTLSEAGHNWSEKSPLYERLYLSPEETVYLSLDMKLLEVSENKRDLTPVIYRGSPSSHHAAAGVKIETQMEPRFFVGMNRVLTNMKKALVVMTPIVPDGLNTSSQQCADSVHISV</sequence>
<protein>
    <recommendedName>
        <fullName evidence="1">tRNA intron endonuclease N-terminal domain-containing protein</fullName>
    </recommendedName>
</protein>
<gene>
    <name evidence="2" type="ORF">OESDEN_03502</name>
</gene>
<name>A0A0B1TG61_OESDE</name>
<organism evidence="2 3">
    <name type="scientific">Oesophagostomum dentatum</name>
    <name type="common">Nodular worm</name>
    <dbReference type="NCBI Taxonomy" id="61180"/>
    <lineage>
        <taxon>Eukaryota</taxon>
        <taxon>Metazoa</taxon>
        <taxon>Ecdysozoa</taxon>
        <taxon>Nematoda</taxon>
        <taxon>Chromadorea</taxon>
        <taxon>Rhabditida</taxon>
        <taxon>Rhabditina</taxon>
        <taxon>Rhabditomorpha</taxon>
        <taxon>Strongyloidea</taxon>
        <taxon>Strongylidae</taxon>
        <taxon>Oesophagostomum</taxon>
    </lineage>
</organism>
<evidence type="ECO:0000313" key="3">
    <source>
        <dbReference type="Proteomes" id="UP000053660"/>
    </source>
</evidence>
<evidence type="ECO:0000313" key="2">
    <source>
        <dbReference type="EMBL" id="KHJ96533.1"/>
    </source>
</evidence>
<dbReference type="EMBL" id="KN549643">
    <property type="protein sequence ID" value="KHJ96533.1"/>
    <property type="molecule type" value="Genomic_DNA"/>
</dbReference>
<dbReference type="Gene3D" id="3.40.1170.20">
    <property type="entry name" value="tRNA intron endonuclease, N-terminal domain"/>
    <property type="match status" value="1"/>
</dbReference>
<feature type="domain" description="tRNA intron endonuclease N-terminal" evidence="1">
    <location>
        <begin position="28"/>
        <end position="124"/>
    </location>
</feature>
<dbReference type="OrthoDB" id="10249562at2759"/>
<keyword evidence="3" id="KW-1185">Reference proteome</keyword>
<dbReference type="Proteomes" id="UP000053660">
    <property type="component" value="Unassembled WGS sequence"/>
</dbReference>
<dbReference type="GO" id="GO:0006388">
    <property type="term" value="P:tRNA splicing, via endonucleolytic cleavage and ligation"/>
    <property type="evidence" value="ECO:0007669"/>
    <property type="project" value="InterPro"/>
</dbReference>
<dbReference type="InterPro" id="IPR006678">
    <property type="entry name" value="tRNA_intron_Endonuc_N"/>
</dbReference>
<evidence type="ECO:0000259" key="1">
    <source>
        <dbReference type="Pfam" id="PF02778"/>
    </source>
</evidence>
<dbReference type="GO" id="GO:0000213">
    <property type="term" value="F:tRNA-intron lyase activity"/>
    <property type="evidence" value="ECO:0007669"/>
    <property type="project" value="InterPro"/>
</dbReference>